<gene>
    <name evidence="1" type="ORF">Barrevirus1_11</name>
</gene>
<accession>A0A3G4ZTN6</accession>
<sequence length="38" mass="4518">MVMTIDGEDIIKDVINNILYEIKKKYININKQKSILYC</sequence>
<reference evidence="1" key="1">
    <citation type="submission" date="2018-10" db="EMBL/GenBank/DDBJ databases">
        <title>Hidden diversity of soil giant viruses.</title>
        <authorList>
            <person name="Schulz F."/>
            <person name="Alteio L."/>
            <person name="Goudeau D."/>
            <person name="Ryan E.M."/>
            <person name="Malmstrom R.R."/>
            <person name="Blanchard J."/>
            <person name="Woyke T."/>
        </authorList>
    </citation>
    <scope>NUCLEOTIDE SEQUENCE</scope>
    <source>
        <strain evidence="1">BAV1</strain>
    </source>
</reference>
<dbReference type="EMBL" id="MK071998">
    <property type="protein sequence ID" value="AYV76789.1"/>
    <property type="molecule type" value="Genomic_DNA"/>
</dbReference>
<protein>
    <submittedName>
        <fullName evidence="1">Uncharacterized protein</fullName>
    </submittedName>
</protein>
<name>A0A3G4ZTN6_9VIRU</name>
<proteinExistence type="predicted"/>
<organism evidence="1">
    <name type="scientific">Barrevirus sp</name>
    <dbReference type="NCBI Taxonomy" id="2487763"/>
    <lineage>
        <taxon>Viruses</taxon>
        <taxon>Varidnaviria</taxon>
        <taxon>Bamfordvirae</taxon>
        <taxon>Nucleocytoviricota</taxon>
        <taxon>Megaviricetes</taxon>
        <taxon>Imitervirales</taxon>
        <taxon>Mimiviridae</taxon>
        <taxon>Klosneuvirinae</taxon>
    </lineage>
</organism>
<evidence type="ECO:0000313" key="1">
    <source>
        <dbReference type="EMBL" id="AYV76789.1"/>
    </source>
</evidence>